<evidence type="ECO:0000313" key="2">
    <source>
        <dbReference type="Proteomes" id="UP000316252"/>
    </source>
</evidence>
<proteinExistence type="predicted"/>
<accession>A0A506Y5V8</accession>
<name>A0A506Y5V8_9MICO</name>
<dbReference type="Proteomes" id="UP000316252">
    <property type="component" value="Unassembled WGS sequence"/>
</dbReference>
<reference evidence="1 2" key="1">
    <citation type="submission" date="2019-06" db="EMBL/GenBank/DDBJ databases">
        <authorList>
            <person name="Li F."/>
        </authorList>
    </citation>
    <scope>NUCLEOTIDE SEQUENCE [LARGE SCALE GENOMIC DNA]</scope>
    <source>
        <strain evidence="1 2">10F1D-1</strain>
    </source>
</reference>
<gene>
    <name evidence="1" type="ORF">FJ657_05260</name>
</gene>
<keyword evidence="2" id="KW-1185">Reference proteome</keyword>
<protein>
    <recommendedName>
        <fullName evidence="3">Helix-turn-helix domain-containing protein</fullName>
    </recommendedName>
</protein>
<sequence length="68" mass="7684">MMDEDFIKPDVVEELTGIRTPALAQLRYRGEGPRFYKPTPRTVLYKRSEVLAWVEASAQSRTGEAAIA</sequence>
<comment type="caution">
    <text evidence="1">The sequence shown here is derived from an EMBL/GenBank/DDBJ whole genome shotgun (WGS) entry which is preliminary data.</text>
</comment>
<dbReference type="OrthoDB" id="3267842at2"/>
<evidence type="ECO:0000313" key="1">
    <source>
        <dbReference type="EMBL" id="TPW78036.1"/>
    </source>
</evidence>
<dbReference type="AlphaFoldDB" id="A0A506Y5V8"/>
<dbReference type="EMBL" id="VHQG01000001">
    <property type="protein sequence ID" value="TPW78036.1"/>
    <property type="molecule type" value="Genomic_DNA"/>
</dbReference>
<evidence type="ECO:0008006" key="3">
    <source>
        <dbReference type="Google" id="ProtNLM"/>
    </source>
</evidence>
<organism evidence="1 2">
    <name type="scientific">Schumannella soli</name>
    <dbReference type="NCBI Taxonomy" id="2590779"/>
    <lineage>
        <taxon>Bacteria</taxon>
        <taxon>Bacillati</taxon>
        <taxon>Actinomycetota</taxon>
        <taxon>Actinomycetes</taxon>
        <taxon>Micrococcales</taxon>
        <taxon>Microbacteriaceae</taxon>
        <taxon>Schumannella</taxon>
    </lineage>
</organism>